<keyword evidence="20" id="KW-1185">Reference proteome</keyword>
<dbReference type="Pfam" id="PF19269">
    <property type="entry name" value="Anticodon_2"/>
    <property type="match status" value="1"/>
</dbReference>
<dbReference type="AlphaFoldDB" id="A0AA85FHT5"/>
<evidence type="ECO:0000256" key="5">
    <source>
        <dbReference type="ARBA" id="ARBA00022741"/>
    </source>
</evidence>
<dbReference type="GO" id="GO:0000049">
    <property type="term" value="F:tRNA binding"/>
    <property type="evidence" value="ECO:0007669"/>
    <property type="project" value="InterPro"/>
</dbReference>
<accession>A0AA85FHT5</accession>
<evidence type="ECO:0000256" key="17">
    <source>
        <dbReference type="RuleBase" id="RU363037"/>
    </source>
</evidence>
<dbReference type="GO" id="GO:0005524">
    <property type="term" value="F:ATP binding"/>
    <property type="evidence" value="ECO:0007669"/>
    <property type="project" value="UniProtKB-KW"/>
</dbReference>
<evidence type="ECO:0000256" key="13">
    <source>
        <dbReference type="ARBA" id="ARBA00044313"/>
    </source>
</evidence>
<keyword evidence="8 17" id="KW-0030">Aminoacyl-tRNA synthetase</keyword>
<evidence type="ECO:0000313" key="22">
    <source>
        <dbReference type="WBParaSite" id="SRDH1_51500.3"/>
    </source>
</evidence>
<evidence type="ECO:0000259" key="19">
    <source>
        <dbReference type="Pfam" id="PF19269"/>
    </source>
</evidence>
<comment type="catalytic activity">
    <reaction evidence="16">
        <text>tRNA(Gln) + L-glutamate + ATP = L-glutamyl-tRNA(Gln) + AMP + diphosphate</text>
        <dbReference type="Rhea" id="RHEA:64612"/>
        <dbReference type="Rhea" id="RHEA-COMP:9662"/>
        <dbReference type="Rhea" id="RHEA-COMP:9684"/>
        <dbReference type="ChEBI" id="CHEBI:29985"/>
        <dbReference type="ChEBI" id="CHEBI:30616"/>
        <dbReference type="ChEBI" id="CHEBI:33019"/>
        <dbReference type="ChEBI" id="CHEBI:78442"/>
        <dbReference type="ChEBI" id="CHEBI:78520"/>
        <dbReference type="ChEBI" id="CHEBI:456215"/>
    </reaction>
    <physiologicalReaction direction="left-to-right" evidence="16">
        <dbReference type="Rhea" id="RHEA:64613"/>
    </physiologicalReaction>
</comment>
<keyword evidence="5 17" id="KW-0547">Nucleotide-binding</keyword>
<evidence type="ECO:0000256" key="6">
    <source>
        <dbReference type="ARBA" id="ARBA00022840"/>
    </source>
</evidence>
<comment type="catalytic activity">
    <reaction evidence="15">
        <text>tRNA(Glx) + L-glutamate + ATP = L-glutamyl-tRNA(Glx) + AMP + diphosphate</text>
        <dbReference type="Rhea" id="RHEA:18397"/>
        <dbReference type="Rhea" id="RHEA-COMP:9713"/>
        <dbReference type="Rhea" id="RHEA-COMP:9716"/>
        <dbReference type="ChEBI" id="CHEBI:29985"/>
        <dbReference type="ChEBI" id="CHEBI:30616"/>
        <dbReference type="ChEBI" id="CHEBI:33019"/>
        <dbReference type="ChEBI" id="CHEBI:78442"/>
        <dbReference type="ChEBI" id="CHEBI:78520"/>
        <dbReference type="ChEBI" id="CHEBI:456215"/>
        <dbReference type="EC" id="6.1.1.24"/>
    </reaction>
    <physiologicalReaction direction="left-to-right" evidence="15">
        <dbReference type="Rhea" id="RHEA:18398"/>
    </physiologicalReaction>
</comment>
<keyword evidence="4 17" id="KW-0436">Ligase</keyword>
<dbReference type="Gene3D" id="1.10.10.350">
    <property type="match status" value="1"/>
</dbReference>
<dbReference type="SUPFAM" id="SSF52374">
    <property type="entry name" value="Nucleotidylyl transferase"/>
    <property type="match status" value="1"/>
</dbReference>
<dbReference type="FunFam" id="3.40.50.620:FF:000045">
    <property type="entry name" value="Glutamate--tRNA ligase, mitochondrial"/>
    <property type="match status" value="1"/>
</dbReference>
<comment type="catalytic activity">
    <reaction evidence="14">
        <text>tRNA(Glu) + L-glutamate + ATP = L-glutamyl-tRNA(Glu) + AMP + diphosphate</text>
        <dbReference type="Rhea" id="RHEA:23540"/>
        <dbReference type="Rhea" id="RHEA-COMP:9663"/>
        <dbReference type="Rhea" id="RHEA-COMP:9680"/>
        <dbReference type="ChEBI" id="CHEBI:29985"/>
        <dbReference type="ChEBI" id="CHEBI:30616"/>
        <dbReference type="ChEBI" id="CHEBI:33019"/>
        <dbReference type="ChEBI" id="CHEBI:78442"/>
        <dbReference type="ChEBI" id="CHEBI:78520"/>
        <dbReference type="ChEBI" id="CHEBI:456215"/>
        <dbReference type="EC" id="6.1.1.17"/>
    </reaction>
    <physiologicalReaction direction="left-to-right" evidence="14">
        <dbReference type="Rhea" id="RHEA:23541"/>
    </physiologicalReaction>
</comment>
<dbReference type="InterPro" id="IPR000924">
    <property type="entry name" value="Glu/Gln-tRNA-synth"/>
</dbReference>
<dbReference type="Gene3D" id="3.40.50.620">
    <property type="entry name" value="HUPs"/>
    <property type="match status" value="1"/>
</dbReference>
<keyword evidence="6 17" id="KW-0067">ATP-binding</keyword>
<feature type="domain" description="Aminoacyl-tRNA synthetase class I anticodon-binding" evidence="19">
    <location>
        <begin position="406"/>
        <end position="566"/>
    </location>
</feature>
<reference evidence="21 22" key="2">
    <citation type="submission" date="2023-11" db="UniProtKB">
        <authorList>
            <consortium name="WormBaseParasite"/>
        </authorList>
    </citation>
    <scope>IDENTIFICATION</scope>
</reference>
<dbReference type="InterPro" id="IPR004527">
    <property type="entry name" value="Glu-tRNA-ligase_bac/mito"/>
</dbReference>
<dbReference type="InterPro" id="IPR014729">
    <property type="entry name" value="Rossmann-like_a/b/a_fold"/>
</dbReference>
<dbReference type="CDD" id="cd00808">
    <property type="entry name" value="GluRS_core"/>
    <property type="match status" value="1"/>
</dbReference>
<dbReference type="EC" id="6.1.1.24" evidence="10"/>
<protein>
    <recommendedName>
        <fullName evidence="11">Nondiscriminating glutamyl-tRNA synthetase EARS2, mitochondrial</fullName>
        <ecNumber evidence="3">6.1.1.17</ecNumber>
        <ecNumber evidence="10">6.1.1.24</ecNumber>
    </recommendedName>
    <alternativeName>
        <fullName evidence="13">Glutamate--tRNA(Gln) ligase EARS2, mitochondrial</fullName>
    </alternativeName>
    <alternativeName>
        <fullName evidence="9">Glutamyl-tRNA synthetase</fullName>
    </alternativeName>
    <alternativeName>
        <fullName evidence="12">Mitochondrial glutamyl-tRNA synthetase</fullName>
    </alternativeName>
</protein>
<dbReference type="Proteomes" id="UP000050792">
    <property type="component" value="Unassembled WGS sequence"/>
</dbReference>
<evidence type="ECO:0000256" key="9">
    <source>
        <dbReference type="ARBA" id="ARBA00030865"/>
    </source>
</evidence>
<dbReference type="GO" id="GO:0004818">
    <property type="term" value="F:glutamate-tRNA ligase activity"/>
    <property type="evidence" value="ECO:0007669"/>
    <property type="project" value="UniProtKB-EC"/>
</dbReference>
<dbReference type="InterPro" id="IPR008925">
    <property type="entry name" value="aa_tRNA-synth_I_cd-bd_sf"/>
</dbReference>
<dbReference type="EC" id="6.1.1.17" evidence="3"/>
<evidence type="ECO:0000256" key="10">
    <source>
        <dbReference type="ARBA" id="ARBA00044054"/>
    </source>
</evidence>
<evidence type="ECO:0000313" key="21">
    <source>
        <dbReference type="WBParaSite" id="SRDH1_51500.2"/>
    </source>
</evidence>
<evidence type="ECO:0000256" key="15">
    <source>
        <dbReference type="ARBA" id="ARBA00047479"/>
    </source>
</evidence>
<dbReference type="InterPro" id="IPR020058">
    <property type="entry name" value="Glu/Gln-tRNA-synth_Ib_cat-dom"/>
</dbReference>
<evidence type="ECO:0000256" key="11">
    <source>
        <dbReference type="ARBA" id="ARBA00044142"/>
    </source>
</evidence>
<keyword evidence="7 17" id="KW-0648">Protein biosynthesis</keyword>
<evidence type="ECO:0000256" key="14">
    <source>
        <dbReference type="ARBA" id="ARBA00047366"/>
    </source>
</evidence>
<dbReference type="Pfam" id="PF00749">
    <property type="entry name" value="tRNA-synt_1c"/>
    <property type="match status" value="1"/>
</dbReference>
<dbReference type="WBParaSite" id="SRDH1_51500.2">
    <property type="protein sequence ID" value="SRDH1_51500.2"/>
    <property type="gene ID" value="SRDH1_51500"/>
</dbReference>
<evidence type="ECO:0000256" key="4">
    <source>
        <dbReference type="ARBA" id="ARBA00022598"/>
    </source>
</evidence>
<dbReference type="InterPro" id="IPR001412">
    <property type="entry name" value="aa-tRNA-synth_I_CS"/>
</dbReference>
<dbReference type="GO" id="GO:0050561">
    <property type="term" value="F:glutamate-tRNA(Gln) ligase activity"/>
    <property type="evidence" value="ECO:0007669"/>
    <property type="project" value="UniProtKB-EC"/>
</dbReference>
<dbReference type="PRINTS" id="PR00987">
    <property type="entry name" value="TRNASYNTHGLU"/>
</dbReference>
<evidence type="ECO:0000256" key="8">
    <source>
        <dbReference type="ARBA" id="ARBA00023146"/>
    </source>
</evidence>
<evidence type="ECO:0000313" key="20">
    <source>
        <dbReference type="Proteomes" id="UP000050792"/>
    </source>
</evidence>
<evidence type="ECO:0000256" key="3">
    <source>
        <dbReference type="ARBA" id="ARBA00012835"/>
    </source>
</evidence>
<dbReference type="GO" id="GO:0008270">
    <property type="term" value="F:zinc ion binding"/>
    <property type="evidence" value="ECO:0007669"/>
    <property type="project" value="InterPro"/>
</dbReference>
<evidence type="ECO:0000256" key="16">
    <source>
        <dbReference type="ARBA" id="ARBA00047689"/>
    </source>
</evidence>
<comment type="subcellular location">
    <subcellularLocation>
        <location evidence="1">Mitochondrion</location>
    </subcellularLocation>
</comment>
<dbReference type="SUPFAM" id="SSF48163">
    <property type="entry name" value="An anticodon-binding domain of class I aminoacyl-tRNA synthetases"/>
    <property type="match status" value="1"/>
</dbReference>
<dbReference type="InterPro" id="IPR033910">
    <property type="entry name" value="GluRS_core"/>
</dbReference>
<evidence type="ECO:0000256" key="7">
    <source>
        <dbReference type="ARBA" id="ARBA00022917"/>
    </source>
</evidence>
<organism evidence="20 21">
    <name type="scientific">Schistosoma rodhaini</name>
    <dbReference type="NCBI Taxonomy" id="6188"/>
    <lineage>
        <taxon>Eukaryota</taxon>
        <taxon>Metazoa</taxon>
        <taxon>Spiralia</taxon>
        <taxon>Lophotrochozoa</taxon>
        <taxon>Platyhelminthes</taxon>
        <taxon>Trematoda</taxon>
        <taxon>Digenea</taxon>
        <taxon>Strigeidida</taxon>
        <taxon>Schistosomatoidea</taxon>
        <taxon>Schistosomatidae</taxon>
        <taxon>Schistosoma</taxon>
    </lineage>
</organism>
<sequence>MALTSSRIRLSRTNYFLCQKYIIFCQKCKLTEISPIRVRFAPSPTGFMHLGGLRTALFNKLFAVKHSGKFILRIEDTDKSRVQPYAKDDIIESLHWAGLTPDESPTTSGNYGSYIQSERRPLYLSIAQKLIDEGFAYRCFCSSERLAILRKEQNRRREPQRYDNRCRNLSQREIDENLASLPYVVRFKTDNSPIEVNDIVYGSSIFNPLNSEGDFIIVKSDGMPVYHLANVIDDHYMEISHVIRGFEWLTSTPKHLMLYKALNWSPPKYAHLPLLLSSSGGKLSKRSPEFSLIGSVHSLRKAGYMPSAVLNWLTATGGGVCHDNFNEKGNFSYEWRPDFEFSELVSRFDLSNINRHNAHLSIDMLKICGQFHFDKAVNNALDYCIMHQKQSNQTTYNTPQILETIEEYLQSNVENLSIRESQSAQNDLHVLKRLHLLKCRVHCLDDLVDPNNGFLFMWKSPDLPTCEEVINKRFFKIPLQDILRLFGFFIEEMNHILKKEQVDDSIDLNSDVITSSLQNVCKRSGVERKTVLHLIRLGLTGFEVGPPVVELIQLLSIPEVTDRINNLHNFLIRNCSSQSHEAL</sequence>
<dbReference type="InterPro" id="IPR049940">
    <property type="entry name" value="GluQ/Sye"/>
</dbReference>
<dbReference type="HAMAP" id="MF_00022">
    <property type="entry name" value="Glu_tRNA_synth_type1"/>
    <property type="match status" value="1"/>
</dbReference>
<comment type="similarity">
    <text evidence="2">Belongs to the class-I aminoacyl-tRNA synthetase family. Glutamate--tRNA ligase type 1 subfamily.</text>
</comment>
<proteinExistence type="inferred from homology"/>
<dbReference type="GO" id="GO:0006424">
    <property type="term" value="P:glutamyl-tRNA aminoacylation"/>
    <property type="evidence" value="ECO:0007669"/>
    <property type="project" value="InterPro"/>
</dbReference>
<dbReference type="InterPro" id="IPR020751">
    <property type="entry name" value="aa-tRNA-synth_I_codon-bd_sub2"/>
</dbReference>
<dbReference type="PROSITE" id="PS00178">
    <property type="entry name" value="AA_TRNA_LIGASE_I"/>
    <property type="match status" value="1"/>
</dbReference>
<dbReference type="InterPro" id="IPR045462">
    <property type="entry name" value="aa-tRNA-synth_I_cd-bd"/>
</dbReference>
<feature type="domain" description="Glutamyl/glutaminyl-tRNA synthetase class Ib catalytic" evidence="18">
    <location>
        <begin position="36"/>
        <end position="318"/>
    </location>
</feature>
<evidence type="ECO:0000256" key="12">
    <source>
        <dbReference type="ARBA" id="ARBA00044251"/>
    </source>
</evidence>
<reference evidence="20" key="1">
    <citation type="submission" date="2022-06" db="EMBL/GenBank/DDBJ databases">
        <authorList>
            <person name="Berger JAMES D."/>
            <person name="Berger JAMES D."/>
        </authorList>
    </citation>
    <scope>NUCLEOTIDE SEQUENCE [LARGE SCALE GENOMIC DNA]</scope>
</reference>
<dbReference type="NCBIfam" id="TIGR00464">
    <property type="entry name" value="gltX_bact"/>
    <property type="match status" value="1"/>
</dbReference>
<dbReference type="GO" id="GO:0005739">
    <property type="term" value="C:mitochondrion"/>
    <property type="evidence" value="ECO:0007669"/>
    <property type="project" value="UniProtKB-SubCell"/>
</dbReference>
<evidence type="ECO:0000256" key="1">
    <source>
        <dbReference type="ARBA" id="ARBA00004173"/>
    </source>
</evidence>
<evidence type="ECO:0000259" key="18">
    <source>
        <dbReference type="Pfam" id="PF00749"/>
    </source>
</evidence>
<dbReference type="PANTHER" id="PTHR43311">
    <property type="entry name" value="GLUTAMATE--TRNA LIGASE"/>
    <property type="match status" value="1"/>
</dbReference>
<dbReference type="PANTHER" id="PTHR43311:SF2">
    <property type="entry name" value="GLUTAMATE--TRNA LIGASE, MITOCHONDRIAL-RELATED"/>
    <property type="match status" value="1"/>
</dbReference>
<evidence type="ECO:0000256" key="2">
    <source>
        <dbReference type="ARBA" id="ARBA00007894"/>
    </source>
</evidence>
<name>A0AA85FHT5_9TREM</name>
<dbReference type="WBParaSite" id="SRDH1_51500.3">
    <property type="protein sequence ID" value="SRDH1_51500.3"/>
    <property type="gene ID" value="SRDH1_51500"/>
</dbReference>